<dbReference type="InterPro" id="IPR029058">
    <property type="entry name" value="AB_hydrolase_fold"/>
</dbReference>
<evidence type="ECO:0008006" key="4">
    <source>
        <dbReference type="Google" id="ProtNLM"/>
    </source>
</evidence>
<comment type="caution">
    <text evidence="2">The sequence shown here is derived from an EMBL/GenBank/DDBJ whole genome shotgun (WGS) entry which is preliminary data.</text>
</comment>
<feature type="region of interest" description="Disordered" evidence="1">
    <location>
        <begin position="359"/>
        <end position="385"/>
    </location>
</feature>
<sequence>MLKGQWEIEFTKDGRVFDEDQVNAFLQDLPGATDLLVLSHGWNNDRNEATALYDELLGSLEKVGLPDSGRGSGIAVMRVLWPSKKFTLKSLIPGGGAASATSQSDAALIEALEDLKQDPFRLGETRQDPTRAALVNRALELVPKLESSLQARREYVLQIRALLDPGFVSEDDASREFFEVDPGKVFAAFSQPVAVLPMAGGGGAAGMSSGGAAFLGDLVDGAKAGARRLANYATYYSMKARASVVGAAGVASVLSQVRRESPNLPMHLVGHSFGGRLVTAAATTFPERDTRVSLVLLQAAFSHNGLAAKYDRKHDGAFRTVLSDVRVNGPVVITHTKNDQAVGVAYPLASRIARDRSSALGDQNDPYGGMGRNGAQHTPEVDRSESVLRKAGVGVSYAFKAGKVFNLLADKTISNHGDVRNMSVATALRDVVCLP</sequence>
<organism evidence="2 3">
    <name type="scientific">Rhodococcus aetherivorans</name>
    <dbReference type="NCBI Taxonomy" id="191292"/>
    <lineage>
        <taxon>Bacteria</taxon>
        <taxon>Bacillati</taxon>
        <taxon>Actinomycetota</taxon>
        <taxon>Actinomycetes</taxon>
        <taxon>Mycobacteriales</taxon>
        <taxon>Nocardiaceae</taxon>
        <taxon>Rhodococcus</taxon>
    </lineage>
</organism>
<evidence type="ECO:0000313" key="3">
    <source>
        <dbReference type="Proteomes" id="UP000325466"/>
    </source>
</evidence>
<protein>
    <recommendedName>
        <fullName evidence="4">Serine-threonine protein kinase</fullName>
    </recommendedName>
</protein>
<evidence type="ECO:0000313" key="2">
    <source>
        <dbReference type="EMBL" id="GES36434.1"/>
    </source>
</evidence>
<accession>A0ABQ0YIX2</accession>
<dbReference type="Proteomes" id="UP000325466">
    <property type="component" value="Unassembled WGS sequence"/>
</dbReference>
<dbReference type="RefSeq" id="WP_043798894.1">
    <property type="nucleotide sequence ID" value="NZ_BAAAYP010000017.1"/>
</dbReference>
<proteinExistence type="predicted"/>
<keyword evidence="3" id="KW-1185">Reference proteome</keyword>
<dbReference type="SUPFAM" id="SSF53474">
    <property type="entry name" value="alpha/beta-Hydrolases"/>
    <property type="match status" value="1"/>
</dbReference>
<dbReference type="Gene3D" id="3.40.50.1820">
    <property type="entry name" value="alpha/beta hydrolase"/>
    <property type="match status" value="1"/>
</dbReference>
<evidence type="ECO:0000256" key="1">
    <source>
        <dbReference type="SAM" id="MobiDB-lite"/>
    </source>
</evidence>
<reference evidence="2 3" key="1">
    <citation type="journal article" date="2018" name="Biodegradation">
        <title>1,4-Dioxane degradation characteristics of Rhodococcus aetherivorans JCM 14343.</title>
        <authorList>
            <person name="Inoue D."/>
            <person name="Tsunoda T."/>
            <person name="Yamamoto N."/>
            <person name="Ike M."/>
            <person name="Sei K."/>
        </authorList>
    </citation>
    <scope>NUCLEOTIDE SEQUENCE [LARGE SCALE GENOMIC DNA]</scope>
    <source>
        <strain evidence="2 3">JCM 14343</strain>
    </source>
</reference>
<name>A0ABQ0YIX2_9NOCA</name>
<gene>
    <name evidence="2" type="ORF">RAJCM14343_1685</name>
</gene>
<dbReference type="EMBL" id="BLAH01000062">
    <property type="protein sequence ID" value="GES36434.1"/>
    <property type="molecule type" value="Genomic_DNA"/>
</dbReference>